<feature type="region of interest" description="Disordered" evidence="1">
    <location>
        <begin position="225"/>
        <end position="247"/>
    </location>
</feature>
<protein>
    <submittedName>
        <fullName evidence="2">Uncharacterized protein</fullName>
    </submittedName>
</protein>
<dbReference type="AlphaFoldDB" id="A0A7S4N1V6"/>
<evidence type="ECO:0000313" key="2">
    <source>
        <dbReference type="EMBL" id="CAE2258963.1"/>
    </source>
</evidence>
<gene>
    <name evidence="2" type="ORF">GTHE00462_LOCUS4528</name>
</gene>
<proteinExistence type="predicted"/>
<accession>A0A7S4N1V6</accession>
<organism evidence="2">
    <name type="scientific">Guillardia theta</name>
    <name type="common">Cryptophyte</name>
    <name type="synonym">Cryptomonas phi</name>
    <dbReference type="NCBI Taxonomy" id="55529"/>
    <lineage>
        <taxon>Eukaryota</taxon>
        <taxon>Cryptophyceae</taxon>
        <taxon>Pyrenomonadales</taxon>
        <taxon>Geminigeraceae</taxon>
        <taxon>Guillardia</taxon>
    </lineage>
</organism>
<sequence length="567" mass="64005">MTELSWLNLADNLAHLQQVNFGASEIVRAPQELPMEPSKLVDQGSDLEETCNLSSSLPTTPRGPGHSVKTEKRFFFFRRTAAIEAKSLNTSLRPKSIQAAVADGEEEVQNALRFRPAPLLHVSSPAEAQASFIAVRRWIENEKIREREQILEESRSKHKHGDVKRFDKQDINTRNQFLRSQDHSATAAPERVLSSVGIILHHADNGEVWIEDANKDPFLLHQSRYEQSEQTDEEAENGRKQSLSKNHSLARTTRVLGPLRSHSGYIGILLDLDHTTIYGQDGNDLSIAFQLNGLDFSALCKLYTHLLNPQVKDLLERIRKLGYMFEVALYTRRSHLLSYMSLLRRRVISLKWREDWHFGSSHCLIPSNISSAEEVLETYRGVALMPQEKQDLHMSLNRLLAARTAIKDMLGLEVAPNVILTCQDKDVLAVSRVLGMPEDSTFLWDDNLELRHDPRVVLVEPFDKLHATQRSTLLSFLDATLPAAKLSNETVAFMLSGAQGRSSLTRGEDGLLRYTIPAANESFSFPLPRKIDVTASSRRRPRSLSNMARNVARGWLKPSRRSADVAT</sequence>
<dbReference type="EMBL" id="HBKN01005628">
    <property type="protein sequence ID" value="CAE2258963.1"/>
    <property type="molecule type" value="Transcribed_RNA"/>
</dbReference>
<name>A0A7S4N1V6_GUITH</name>
<reference evidence="2" key="1">
    <citation type="submission" date="2021-01" db="EMBL/GenBank/DDBJ databases">
        <authorList>
            <person name="Corre E."/>
            <person name="Pelletier E."/>
            <person name="Niang G."/>
            <person name="Scheremetjew M."/>
            <person name="Finn R."/>
            <person name="Kale V."/>
            <person name="Holt S."/>
            <person name="Cochrane G."/>
            <person name="Meng A."/>
            <person name="Brown T."/>
            <person name="Cohen L."/>
        </authorList>
    </citation>
    <scope>NUCLEOTIDE SEQUENCE</scope>
    <source>
        <strain evidence="2">CCMP 2712</strain>
    </source>
</reference>
<evidence type="ECO:0000256" key="1">
    <source>
        <dbReference type="SAM" id="MobiDB-lite"/>
    </source>
</evidence>